<gene>
    <name evidence="2" type="ORF">GHT07_11665</name>
</gene>
<dbReference type="CDD" id="cd12108">
    <property type="entry name" value="Hr-like"/>
    <property type="match status" value="1"/>
</dbReference>
<dbReference type="PANTHER" id="PTHR39966">
    <property type="entry name" value="BLL2471 PROTEIN-RELATED"/>
    <property type="match status" value="1"/>
</dbReference>
<protein>
    <submittedName>
        <fullName evidence="2">Hemerythrin domain-containing protein</fullName>
    </submittedName>
</protein>
<dbReference type="GO" id="GO:0005886">
    <property type="term" value="C:plasma membrane"/>
    <property type="evidence" value="ECO:0007669"/>
    <property type="project" value="TreeGrafter"/>
</dbReference>
<organism evidence="2 3">
    <name type="scientific">Caenimonas koreensis DSM 17982</name>
    <dbReference type="NCBI Taxonomy" id="1121255"/>
    <lineage>
        <taxon>Bacteria</taxon>
        <taxon>Pseudomonadati</taxon>
        <taxon>Pseudomonadota</taxon>
        <taxon>Betaproteobacteria</taxon>
        <taxon>Burkholderiales</taxon>
        <taxon>Comamonadaceae</taxon>
        <taxon>Caenimonas</taxon>
    </lineage>
</organism>
<dbReference type="Pfam" id="PF01814">
    <property type="entry name" value="Hemerythrin"/>
    <property type="match status" value="1"/>
</dbReference>
<dbReference type="Gene3D" id="1.20.120.520">
    <property type="entry name" value="nmb1532 protein domain like"/>
    <property type="match status" value="1"/>
</dbReference>
<dbReference type="InterPro" id="IPR012312">
    <property type="entry name" value="Hemerythrin-like"/>
</dbReference>
<sequence>MTHDTTQSIREQHSSLAAVLRSLTMMIAHGPADEPDRFFDVMRAMLFYIDEFPERLHHPRESNVLFPRVLKVAPQLMNVIEALEHDHLAGEQRVRDLQHLLLAWELLGESRRQAFEQAAAQYVRFYLDHMRVEETEVLPLAKQLLSPEDWAQLNAAFDADPDPLTTVNRQPIYDRLFSRIVLAAPSPVGVGPAFGRA</sequence>
<keyword evidence="3" id="KW-1185">Reference proteome</keyword>
<dbReference type="PANTHER" id="PTHR39966:SF1">
    <property type="entry name" value="HEMERYTHRIN-LIKE DOMAIN-CONTAINING PROTEIN"/>
    <property type="match status" value="1"/>
</dbReference>
<dbReference type="OrthoDB" id="8560984at2"/>
<name>A0A844B8K6_9BURK</name>
<evidence type="ECO:0000259" key="1">
    <source>
        <dbReference type="Pfam" id="PF01814"/>
    </source>
</evidence>
<evidence type="ECO:0000313" key="2">
    <source>
        <dbReference type="EMBL" id="MRD47939.1"/>
    </source>
</evidence>
<dbReference type="AlphaFoldDB" id="A0A844B8K6"/>
<evidence type="ECO:0000313" key="3">
    <source>
        <dbReference type="Proteomes" id="UP000487350"/>
    </source>
</evidence>
<proteinExistence type="predicted"/>
<feature type="domain" description="Hemerythrin-like" evidence="1">
    <location>
        <begin position="7"/>
        <end position="141"/>
    </location>
</feature>
<dbReference type="RefSeq" id="WP_153585261.1">
    <property type="nucleotide sequence ID" value="NZ_WJBU01000010.1"/>
</dbReference>
<reference evidence="2 3" key="1">
    <citation type="submission" date="2019-11" db="EMBL/GenBank/DDBJ databases">
        <title>Caenimonas koreensis gen. nov., sp. nov., isolated from activated sludge.</title>
        <authorList>
            <person name="Seung H.R."/>
        </authorList>
    </citation>
    <scope>NUCLEOTIDE SEQUENCE [LARGE SCALE GENOMIC DNA]</scope>
    <source>
        <strain evidence="2 3">EMB320</strain>
    </source>
</reference>
<accession>A0A844B8K6</accession>
<comment type="caution">
    <text evidence="2">The sequence shown here is derived from an EMBL/GenBank/DDBJ whole genome shotgun (WGS) entry which is preliminary data.</text>
</comment>
<dbReference type="Proteomes" id="UP000487350">
    <property type="component" value="Unassembled WGS sequence"/>
</dbReference>
<dbReference type="EMBL" id="WJBU01000010">
    <property type="protein sequence ID" value="MRD47939.1"/>
    <property type="molecule type" value="Genomic_DNA"/>
</dbReference>